<protein>
    <recommendedName>
        <fullName evidence="3">Stage VI sporulation protein F</fullName>
    </recommendedName>
</protein>
<dbReference type="Proteomes" id="UP000677918">
    <property type="component" value="Unassembled WGS sequence"/>
</dbReference>
<gene>
    <name evidence="1" type="ORF">XYCOK13_38630</name>
</gene>
<keyword evidence="2" id="KW-1185">Reference proteome</keyword>
<proteinExistence type="predicted"/>
<dbReference type="Pfam" id="PF14069">
    <property type="entry name" value="SpoVIF"/>
    <property type="match status" value="1"/>
</dbReference>
<sequence length="93" mass="10226">MSRKDLSKDVLNVVNSKTGKKVSPRQISKLASGVNASTVKSEAQLRQLIKQVGSTVNVKVPESTVREIVKAVKQSGFNPNNMEQMIKTIMSKR</sequence>
<reference evidence="1" key="1">
    <citation type="submission" date="2021-04" db="EMBL/GenBank/DDBJ databases">
        <title>Draft genome sequence of Xylanibacillus composti strain K13.</title>
        <authorList>
            <person name="Uke A."/>
            <person name="Chhe C."/>
            <person name="Baramee S."/>
            <person name="Kosugi A."/>
        </authorList>
    </citation>
    <scope>NUCLEOTIDE SEQUENCE</scope>
    <source>
        <strain evidence="1">K13</strain>
    </source>
</reference>
<organism evidence="1 2">
    <name type="scientific">Xylanibacillus composti</name>
    <dbReference type="NCBI Taxonomy" id="1572762"/>
    <lineage>
        <taxon>Bacteria</taxon>
        <taxon>Bacillati</taxon>
        <taxon>Bacillota</taxon>
        <taxon>Bacilli</taxon>
        <taxon>Bacillales</taxon>
        <taxon>Paenibacillaceae</taxon>
        <taxon>Xylanibacillus</taxon>
    </lineage>
</organism>
<evidence type="ECO:0000313" key="2">
    <source>
        <dbReference type="Proteomes" id="UP000677918"/>
    </source>
</evidence>
<name>A0A8J4H573_9BACL</name>
<evidence type="ECO:0008006" key="3">
    <source>
        <dbReference type="Google" id="ProtNLM"/>
    </source>
</evidence>
<dbReference type="InterPro" id="IPR025942">
    <property type="entry name" value="SpoVIF"/>
</dbReference>
<evidence type="ECO:0000313" key="1">
    <source>
        <dbReference type="EMBL" id="GIQ71039.1"/>
    </source>
</evidence>
<dbReference type="AlphaFoldDB" id="A0A8J4H573"/>
<accession>A0A8J4H573</accession>
<dbReference type="EMBL" id="BOVK01000068">
    <property type="protein sequence ID" value="GIQ71039.1"/>
    <property type="molecule type" value="Genomic_DNA"/>
</dbReference>
<dbReference type="RefSeq" id="WP_213413846.1">
    <property type="nucleotide sequence ID" value="NZ_BOVK01000068.1"/>
</dbReference>
<comment type="caution">
    <text evidence="1">The sequence shown here is derived from an EMBL/GenBank/DDBJ whole genome shotgun (WGS) entry which is preliminary data.</text>
</comment>